<evidence type="ECO:0000256" key="5">
    <source>
        <dbReference type="ARBA" id="ARBA00023002"/>
    </source>
</evidence>
<dbReference type="PRINTS" id="PR00465">
    <property type="entry name" value="EP450IV"/>
</dbReference>
<keyword evidence="5 9" id="KW-0560">Oxidoreductase</keyword>
<sequence length="452" mass="51227">MASMADTIQAADGPARLKDIPGDSGLPIIGNTLRVLGNPLKYGRTMREKYGNIYRTNAFFRDTVNILGPDGNEFVLMDKDKVFSSELGWAPYIRLLFPRGLMLMDFDMHRAHRKIMNVAFKTDAMRAYCERLNDEMPASIAAWGRTGHFEFYPAVKALSLDMATRVFLGLKPGPETDKVNKALTDMVAASVAVIRKPVPGTKMWRGVRARRFMVEFLGALIPKRRQEIADDIFTLLCQAEDEEGNRFTDQEIIDHMIFLWMAAHDTITSSVTTLVYELARHREWQQKLRDEIAGLGLNDDRLPYEKLSDMVLTEYAFKEALRINPPVPSMPRETLRDVEFKGVRIPKGTIVSISPVMTHNLADVWGNPQEWDPMRFTPERAAGRHRFAWVPFGGGAHMCLGLHFAYMQAKIIMAHLLPHFDIVVPEGYKTRFQILPLIKPVDGLPVTLKPVG</sequence>
<evidence type="ECO:0000256" key="9">
    <source>
        <dbReference type="RuleBase" id="RU000461"/>
    </source>
</evidence>
<evidence type="ECO:0000256" key="1">
    <source>
        <dbReference type="ARBA" id="ARBA00001971"/>
    </source>
</evidence>
<evidence type="ECO:0000256" key="6">
    <source>
        <dbReference type="ARBA" id="ARBA00023004"/>
    </source>
</evidence>
<reference evidence="10 11" key="1">
    <citation type="submission" date="2018-10" db="EMBL/GenBank/DDBJ databases">
        <title>Genomic Encyclopedia of Archaeal and Bacterial Type Strains, Phase II (KMG-II): from individual species to whole genera.</title>
        <authorList>
            <person name="Goeker M."/>
        </authorList>
    </citation>
    <scope>NUCLEOTIDE SEQUENCE [LARGE SCALE GENOMIC DNA]</scope>
    <source>
        <strain evidence="10 11">DSM 25217</strain>
    </source>
</reference>
<comment type="cofactor">
    <cofactor evidence="1 8">
        <name>heme</name>
        <dbReference type="ChEBI" id="CHEBI:30413"/>
    </cofactor>
</comment>
<dbReference type="RefSeq" id="WP_245998947.1">
    <property type="nucleotide sequence ID" value="NZ_REFR01000009.1"/>
</dbReference>
<dbReference type="PROSITE" id="PS00086">
    <property type="entry name" value="CYTOCHROME_P450"/>
    <property type="match status" value="1"/>
</dbReference>
<accession>A0A3M0CU90</accession>
<dbReference type="InterPro" id="IPR001128">
    <property type="entry name" value="Cyt_P450"/>
</dbReference>
<comment type="similarity">
    <text evidence="2 9">Belongs to the cytochrome P450 family.</text>
</comment>
<gene>
    <name evidence="10" type="ORF">BXY39_0540</name>
</gene>
<dbReference type="Pfam" id="PF00067">
    <property type="entry name" value="p450"/>
    <property type="match status" value="1"/>
</dbReference>
<dbReference type="GO" id="GO:0004497">
    <property type="term" value="F:monooxygenase activity"/>
    <property type="evidence" value="ECO:0007669"/>
    <property type="project" value="UniProtKB-KW"/>
</dbReference>
<evidence type="ECO:0000256" key="3">
    <source>
        <dbReference type="ARBA" id="ARBA00022617"/>
    </source>
</evidence>
<dbReference type="PANTHER" id="PTHR24286:SF24">
    <property type="entry name" value="LANOSTEROL 14-ALPHA DEMETHYLASE"/>
    <property type="match status" value="1"/>
</dbReference>
<keyword evidence="4 8" id="KW-0479">Metal-binding</keyword>
<name>A0A3M0CU90_9PROT</name>
<keyword evidence="6 8" id="KW-0408">Iron</keyword>
<dbReference type="PRINTS" id="PR00385">
    <property type="entry name" value="P450"/>
</dbReference>
<evidence type="ECO:0000256" key="2">
    <source>
        <dbReference type="ARBA" id="ARBA00010617"/>
    </source>
</evidence>
<evidence type="ECO:0000313" key="11">
    <source>
        <dbReference type="Proteomes" id="UP000271227"/>
    </source>
</evidence>
<dbReference type="SUPFAM" id="SSF48264">
    <property type="entry name" value="Cytochrome P450"/>
    <property type="match status" value="1"/>
</dbReference>
<keyword evidence="11" id="KW-1185">Reference proteome</keyword>
<evidence type="ECO:0000313" key="10">
    <source>
        <dbReference type="EMBL" id="RMB12050.1"/>
    </source>
</evidence>
<dbReference type="GO" id="GO:0016125">
    <property type="term" value="P:sterol metabolic process"/>
    <property type="evidence" value="ECO:0007669"/>
    <property type="project" value="TreeGrafter"/>
</dbReference>
<dbReference type="GO" id="GO:0005506">
    <property type="term" value="F:iron ion binding"/>
    <property type="evidence" value="ECO:0007669"/>
    <property type="project" value="InterPro"/>
</dbReference>
<dbReference type="Proteomes" id="UP000271227">
    <property type="component" value="Unassembled WGS sequence"/>
</dbReference>
<feature type="binding site" description="axial binding residue" evidence="8">
    <location>
        <position position="399"/>
    </location>
    <ligand>
        <name>heme</name>
        <dbReference type="ChEBI" id="CHEBI:30413"/>
    </ligand>
    <ligandPart>
        <name>Fe</name>
        <dbReference type="ChEBI" id="CHEBI:18248"/>
    </ligandPart>
</feature>
<dbReference type="AlphaFoldDB" id="A0A3M0CU90"/>
<evidence type="ECO:0000256" key="8">
    <source>
        <dbReference type="PIRSR" id="PIRSR602403-1"/>
    </source>
</evidence>
<dbReference type="InterPro" id="IPR036396">
    <property type="entry name" value="Cyt_P450_sf"/>
</dbReference>
<dbReference type="Gene3D" id="1.10.630.10">
    <property type="entry name" value="Cytochrome P450"/>
    <property type="match status" value="1"/>
</dbReference>
<dbReference type="InParanoid" id="A0A3M0CU90"/>
<proteinExistence type="inferred from homology"/>
<evidence type="ECO:0000256" key="4">
    <source>
        <dbReference type="ARBA" id="ARBA00022723"/>
    </source>
</evidence>
<organism evidence="10 11">
    <name type="scientific">Eilatimonas milleporae</name>
    <dbReference type="NCBI Taxonomy" id="911205"/>
    <lineage>
        <taxon>Bacteria</taxon>
        <taxon>Pseudomonadati</taxon>
        <taxon>Pseudomonadota</taxon>
        <taxon>Alphaproteobacteria</taxon>
        <taxon>Kordiimonadales</taxon>
        <taxon>Kordiimonadaceae</taxon>
        <taxon>Eilatimonas</taxon>
    </lineage>
</organism>
<dbReference type="GO" id="GO:0020037">
    <property type="term" value="F:heme binding"/>
    <property type="evidence" value="ECO:0007669"/>
    <property type="project" value="InterPro"/>
</dbReference>
<protein>
    <submittedName>
        <fullName evidence="10">Cytochrome P450</fullName>
    </submittedName>
</protein>
<keyword evidence="7 9" id="KW-0503">Monooxygenase</keyword>
<dbReference type="CDD" id="cd11045">
    <property type="entry name" value="CYP136-like"/>
    <property type="match status" value="1"/>
</dbReference>
<comment type="caution">
    <text evidence="10">The sequence shown here is derived from an EMBL/GenBank/DDBJ whole genome shotgun (WGS) entry which is preliminary data.</text>
</comment>
<dbReference type="InterPro" id="IPR017972">
    <property type="entry name" value="Cyt_P450_CS"/>
</dbReference>
<evidence type="ECO:0000256" key="7">
    <source>
        <dbReference type="ARBA" id="ARBA00023033"/>
    </source>
</evidence>
<keyword evidence="3 8" id="KW-0349">Heme</keyword>
<dbReference type="EMBL" id="REFR01000009">
    <property type="protein sequence ID" value="RMB12050.1"/>
    <property type="molecule type" value="Genomic_DNA"/>
</dbReference>
<dbReference type="GO" id="GO:0016705">
    <property type="term" value="F:oxidoreductase activity, acting on paired donors, with incorporation or reduction of molecular oxygen"/>
    <property type="evidence" value="ECO:0007669"/>
    <property type="project" value="InterPro"/>
</dbReference>
<dbReference type="InterPro" id="IPR002403">
    <property type="entry name" value="Cyt_P450_E_grp-IV"/>
</dbReference>
<dbReference type="PANTHER" id="PTHR24286">
    <property type="entry name" value="CYTOCHROME P450 26"/>
    <property type="match status" value="1"/>
</dbReference>